<organism evidence="8 9">
    <name type="scientific">Sphaerisporangium flaviroseum</name>
    <dbReference type="NCBI Taxonomy" id="509199"/>
    <lineage>
        <taxon>Bacteria</taxon>
        <taxon>Bacillati</taxon>
        <taxon>Actinomycetota</taxon>
        <taxon>Actinomycetes</taxon>
        <taxon>Streptosporangiales</taxon>
        <taxon>Streptosporangiaceae</taxon>
        <taxon>Sphaerisporangium</taxon>
    </lineage>
</organism>
<dbReference type="SUPFAM" id="SSF50129">
    <property type="entry name" value="GroES-like"/>
    <property type="match status" value="1"/>
</dbReference>
<proteinExistence type="inferred from homology"/>
<evidence type="ECO:0000259" key="7">
    <source>
        <dbReference type="Pfam" id="PF08240"/>
    </source>
</evidence>
<evidence type="ECO:0000313" key="9">
    <source>
        <dbReference type="Proteomes" id="UP001500888"/>
    </source>
</evidence>
<dbReference type="PANTHER" id="PTHR43401">
    <property type="entry name" value="L-THREONINE 3-DEHYDROGENASE"/>
    <property type="match status" value="1"/>
</dbReference>
<feature type="domain" description="Alcohol dehydrogenase-like C-terminal" evidence="6">
    <location>
        <begin position="179"/>
        <end position="283"/>
    </location>
</feature>
<evidence type="ECO:0000313" key="8">
    <source>
        <dbReference type="EMBL" id="GAA3819623.1"/>
    </source>
</evidence>
<name>A0ABP7IJ22_9ACTN</name>
<sequence length="335" mass="34133">MRALVLRGPRVAGVEEVQAPAPGAGQVVVDVHRAGVCGTDVELFTGDMAYYAQGKAAFPLRPGHEWSGVVSAVGAGVGESRLGERVTGETMLGCGACARCRAGHGHVCSHRHEVGILGGWPGALAEKVCVPAASLHRLPDSVDDQAGALVEPGGNAWRAAAAAGAGPGSRVLVWGPGTIGLLTAAFARAAGAEVHVLGLDHRNRELARKLGADRFWTRDEPPDVTFDAIVDCTDDRSIPAAALDLVEPAGRVVHIGLSSAPSLIDTRELVLKEVTAVGLLGGSAGMGPAIEHYAGGLVAPGVLVGATVGLDQAAGVLAGEYEGDQGTKIHIDPRL</sequence>
<dbReference type="InterPro" id="IPR002328">
    <property type="entry name" value="ADH_Zn_CS"/>
</dbReference>
<dbReference type="InterPro" id="IPR036291">
    <property type="entry name" value="NAD(P)-bd_dom_sf"/>
</dbReference>
<keyword evidence="9" id="KW-1185">Reference proteome</keyword>
<keyword evidence="4" id="KW-0560">Oxidoreductase</keyword>
<evidence type="ECO:0000256" key="3">
    <source>
        <dbReference type="ARBA" id="ARBA00022833"/>
    </source>
</evidence>
<dbReference type="InterPro" id="IPR013154">
    <property type="entry name" value="ADH-like_N"/>
</dbReference>
<dbReference type="PANTHER" id="PTHR43401:SF2">
    <property type="entry name" value="L-THREONINE 3-DEHYDROGENASE"/>
    <property type="match status" value="1"/>
</dbReference>
<dbReference type="Pfam" id="PF00107">
    <property type="entry name" value="ADH_zinc_N"/>
    <property type="match status" value="1"/>
</dbReference>
<dbReference type="RefSeq" id="WP_344943475.1">
    <property type="nucleotide sequence ID" value="NZ_BAAAZR010000011.1"/>
</dbReference>
<feature type="domain" description="Alcohol dehydrogenase-like N-terminal" evidence="7">
    <location>
        <begin position="23"/>
        <end position="140"/>
    </location>
</feature>
<reference evidence="9" key="1">
    <citation type="journal article" date="2019" name="Int. J. Syst. Evol. Microbiol.">
        <title>The Global Catalogue of Microorganisms (GCM) 10K type strain sequencing project: providing services to taxonomists for standard genome sequencing and annotation.</title>
        <authorList>
            <consortium name="The Broad Institute Genomics Platform"/>
            <consortium name="The Broad Institute Genome Sequencing Center for Infectious Disease"/>
            <person name="Wu L."/>
            <person name="Ma J."/>
        </authorList>
    </citation>
    <scope>NUCLEOTIDE SEQUENCE [LARGE SCALE GENOMIC DNA]</scope>
    <source>
        <strain evidence="9">JCM 16908</strain>
    </source>
</reference>
<dbReference type="Gene3D" id="3.40.50.720">
    <property type="entry name" value="NAD(P)-binding Rossmann-like Domain"/>
    <property type="match status" value="1"/>
</dbReference>
<dbReference type="InterPro" id="IPR050129">
    <property type="entry name" value="Zn_alcohol_dh"/>
</dbReference>
<accession>A0ABP7IJ22</accession>
<dbReference type="InterPro" id="IPR013149">
    <property type="entry name" value="ADH-like_C"/>
</dbReference>
<comment type="cofactor">
    <cofactor evidence="1 5">
        <name>Zn(2+)</name>
        <dbReference type="ChEBI" id="CHEBI:29105"/>
    </cofactor>
</comment>
<dbReference type="SUPFAM" id="SSF51735">
    <property type="entry name" value="NAD(P)-binding Rossmann-fold domains"/>
    <property type="match status" value="1"/>
</dbReference>
<evidence type="ECO:0000256" key="4">
    <source>
        <dbReference type="ARBA" id="ARBA00023002"/>
    </source>
</evidence>
<keyword evidence="2 5" id="KW-0479">Metal-binding</keyword>
<dbReference type="InterPro" id="IPR011032">
    <property type="entry name" value="GroES-like_sf"/>
</dbReference>
<evidence type="ECO:0000256" key="1">
    <source>
        <dbReference type="ARBA" id="ARBA00001947"/>
    </source>
</evidence>
<evidence type="ECO:0000256" key="2">
    <source>
        <dbReference type="ARBA" id="ARBA00022723"/>
    </source>
</evidence>
<dbReference type="Pfam" id="PF08240">
    <property type="entry name" value="ADH_N"/>
    <property type="match status" value="1"/>
</dbReference>
<dbReference type="EMBL" id="BAAAZR010000011">
    <property type="protein sequence ID" value="GAA3819623.1"/>
    <property type="molecule type" value="Genomic_DNA"/>
</dbReference>
<gene>
    <name evidence="8" type="ORF">GCM10022226_45070</name>
</gene>
<comment type="similarity">
    <text evidence="5">Belongs to the zinc-containing alcohol dehydrogenase family.</text>
</comment>
<comment type="caution">
    <text evidence="8">The sequence shown here is derived from an EMBL/GenBank/DDBJ whole genome shotgun (WGS) entry which is preliminary data.</text>
</comment>
<protein>
    <submittedName>
        <fullName evidence="8">Alcohol dehydrogenase catalytic domain-containing protein</fullName>
    </submittedName>
</protein>
<evidence type="ECO:0000259" key="6">
    <source>
        <dbReference type="Pfam" id="PF00107"/>
    </source>
</evidence>
<keyword evidence="3 5" id="KW-0862">Zinc</keyword>
<dbReference type="Proteomes" id="UP001500888">
    <property type="component" value="Unassembled WGS sequence"/>
</dbReference>
<evidence type="ECO:0000256" key="5">
    <source>
        <dbReference type="RuleBase" id="RU361277"/>
    </source>
</evidence>
<dbReference type="Gene3D" id="3.90.180.10">
    <property type="entry name" value="Medium-chain alcohol dehydrogenases, catalytic domain"/>
    <property type="match status" value="1"/>
</dbReference>
<dbReference type="PROSITE" id="PS00059">
    <property type="entry name" value="ADH_ZINC"/>
    <property type="match status" value="1"/>
</dbReference>